<accession>A0A918WHX5</accession>
<dbReference type="PIRSF" id="PIRSF000423">
    <property type="entry name" value="ArgA"/>
    <property type="match status" value="1"/>
</dbReference>
<dbReference type="InterPro" id="IPR000182">
    <property type="entry name" value="GNAT_dom"/>
</dbReference>
<comment type="pathway">
    <text evidence="1">Amino-acid biosynthesis; L-arginine biosynthesis.</text>
</comment>
<dbReference type="Gene3D" id="3.40.1160.10">
    <property type="entry name" value="Acetylglutamate kinase-like"/>
    <property type="match status" value="1"/>
</dbReference>
<dbReference type="SUPFAM" id="SSF55729">
    <property type="entry name" value="Acyl-CoA N-acyltransferases (Nat)"/>
    <property type="match status" value="1"/>
</dbReference>
<evidence type="ECO:0000256" key="1">
    <source>
        <dbReference type="ARBA" id="ARBA00004730"/>
    </source>
</evidence>
<comment type="caution">
    <text evidence="5">The sequence shown here is derived from an EMBL/GenBank/DDBJ whole genome shotgun (WGS) entry which is preliminary data.</text>
</comment>
<evidence type="ECO:0000313" key="5">
    <source>
        <dbReference type="EMBL" id="GHC47973.1"/>
    </source>
</evidence>
<dbReference type="RefSeq" id="WP_189568352.1">
    <property type="nucleotide sequence ID" value="NZ_BMXI01000004.1"/>
</dbReference>
<dbReference type="EMBL" id="BMXI01000004">
    <property type="protein sequence ID" value="GHC47973.1"/>
    <property type="molecule type" value="Genomic_DNA"/>
</dbReference>
<evidence type="ECO:0000256" key="2">
    <source>
        <dbReference type="ARBA" id="ARBA00022679"/>
    </source>
</evidence>
<dbReference type="PANTHER" id="PTHR30602:SF12">
    <property type="entry name" value="AMINO-ACID ACETYLTRANSFERASE NAGS1, CHLOROPLASTIC-RELATED"/>
    <property type="match status" value="1"/>
</dbReference>
<dbReference type="InterPro" id="IPR036393">
    <property type="entry name" value="AceGlu_kinase-like_sf"/>
</dbReference>
<dbReference type="GO" id="GO:0005737">
    <property type="term" value="C:cytoplasm"/>
    <property type="evidence" value="ECO:0007669"/>
    <property type="project" value="InterPro"/>
</dbReference>
<sequence length="348" mass="38090">MRSDVREVLQYVPLFAGKTFVVVFDEGLLPESAVAETLLDLISLQRIGVHLVVIVVGGDLSDLVNWAVESEFRAEPVGRILGEEGCSDECRALLKRGQAAMVDGRGSRVLATGVGQLAKDLSAAKLMVLLNEFPNIGKRPSVAEASIRPGEEHELLVMAAEICRTGVPRIHLLDGHLQGALTAEIFSNEGVGTMVHADSYREIRPLREEDIPELLAMMGRSVRASHLVPRTYEQVVSRLGDFLLLTVDDNVVGCVAVHGYPQHEMGELACLYVKESHEGRAYGAQLVEAAEQKGKDAGMNGLFALTNRAAKFFAARGYEKKEMNLLPDSRRQQLEASGRGSEVWAKWF</sequence>
<keyword evidence="3" id="KW-0012">Acyltransferase</keyword>
<name>A0A918WHX5_9BACT</name>
<feature type="domain" description="N-acetyltransferase" evidence="4">
    <location>
        <begin position="201"/>
        <end position="335"/>
    </location>
</feature>
<reference evidence="5" key="2">
    <citation type="submission" date="2020-09" db="EMBL/GenBank/DDBJ databases">
        <authorList>
            <person name="Sun Q."/>
            <person name="Kim S."/>
        </authorList>
    </citation>
    <scope>NUCLEOTIDE SEQUENCE</scope>
    <source>
        <strain evidence="5">KCTC 12988</strain>
    </source>
</reference>
<dbReference type="SUPFAM" id="SSF53633">
    <property type="entry name" value="Carbamate kinase-like"/>
    <property type="match status" value="1"/>
</dbReference>
<dbReference type="Gene3D" id="3.40.630.30">
    <property type="match status" value="1"/>
</dbReference>
<dbReference type="InterPro" id="IPR010167">
    <property type="entry name" value="NH2A_AcTrfase"/>
</dbReference>
<evidence type="ECO:0000256" key="3">
    <source>
        <dbReference type="ARBA" id="ARBA00023315"/>
    </source>
</evidence>
<dbReference type="Pfam" id="PF00583">
    <property type="entry name" value="Acetyltransf_1"/>
    <property type="match status" value="1"/>
</dbReference>
<evidence type="ECO:0000259" key="4">
    <source>
        <dbReference type="PROSITE" id="PS51186"/>
    </source>
</evidence>
<keyword evidence="6" id="KW-1185">Reference proteome</keyword>
<dbReference type="PANTHER" id="PTHR30602">
    <property type="entry name" value="AMINO-ACID ACETYLTRANSFERASE"/>
    <property type="match status" value="1"/>
</dbReference>
<dbReference type="Proteomes" id="UP000644507">
    <property type="component" value="Unassembled WGS sequence"/>
</dbReference>
<dbReference type="InterPro" id="IPR016181">
    <property type="entry name" value="Acyl_CoA_acyltransferase"/>
</dbReference>
<gene>
    <name evidence="5" type="ORF">GCM10007100_12260</name>
</gene>
<reference evidence="5" key="1">
    <citation type="journal article" date="2014" name="Int. J. Syst. Evol. Microbiol.">
        <title>Complete genome sequence of Corynebacterium casei LMG S-19264T (=DSM 44701T), isolated from a smear-ripened cheese.</title>
        <authorList>
            <consortium name="US DOE Joint Genome Institute (JGI-PGF)"/>
            <person name="Walter F."/>
            <person name="Albersmeier A."/>
            <person name="Kalinowski J."/>
            <person name="Ruckert C."/>
        </authorList>
    </citation>
    <scope>NUCLEOTIDE SEQUENCE</scope>
    <source>
        <strain evidence="5">KCTC 12988</strain>
    </source>
</reference>
<organism evidence="5 6">
    <name type="scientific">Roseibacillus persicicus</name>
    <dbReference type="NCBI Taxonomy" id="454148"/>
    <lineage>
        <taxon>Bacteria</taxon>
        <taxon>Pseudomonadati</taxon>
        <taxon>Verrucomicrobiota</taxon>
        <taxon>Verrucomicrobiia</taxon>
        <taxon>Verrucomicrobiales</taxon>
        <taxon>Verrucomicrobiaceae</taxon>
        <taxon>Roseibacillus</taxon>
    </lineage>
</organism>
<dbReference type="AlphaFoldDB" id="A0A918WHX5"/>
<dbReference type="GO" id="GO:0004042">
    <property type="term" value="F:L-glutamate N-acetyltransferase activity"/>
    <property type="evidence" value="ECO:0007669"/>
    <property type="project" value="InterPro"/>
</dbReference>
<protein>
    <recommendedName>
        <fullName evidence="4">N-acetyltransferase domain-containing protein</fullName>
    </recommendedName>
</protein>
<dbReference type="GO" id="GO:0006526">
    <property type="term" value="P:L-arginine biosynthetic process"/>
    <property type="evidence" value="ECO:0007669"/>
    <property type="project" value="InterPro"/>
</dbReference>
<keyword evidence="2" id="KW-0808">Transferase</keyword>
<dbReference type="PROSITE" id="PS51186">
    <property type="entry name" value="GNAT"/>
    <property type="match status" value="1"/>
</dbReference>
<proteinExistence type="predicted"/>
<evidence type="ECO:0000313" key="6">
    <source>
        <dbReference type="Proteomes" id="UP000644507"/>
    </source>
</evidence>